<dbReference type="GeneID" id="63827105"/>
<dbReference type="EMBL" id="KV427671">
    <property type="protein sequence ID" value="KZT01032.1"/>
    <property type="molecule type" value="Genomic_DNA"/>
</dbReference>
<dbReference type="RefSeq" id="XP_040758772.1">
    <property type="nucleotide sequence ID" value="XM_040910076.1"/>
</dbReference>
<organism evidence="2 3">
    <name type="scientific">Laetiporus sulphureus 93-53</name>
    <dbReference type="NCBI Taxonomy" id="1314785"/>
    <lineage>
        <taxon>Eukaryota</taxon>
        <taxon>Fungi</taxon>
        <taxon>Dikarya</taxon>
        <taxon>Basidiomycota</taxon>
        <taxon>Agaricomycotina</taxon>
        <taxon>Agaricomycetes</taxon>
        <taxon>Polyporales</taxon>
        <taxon>Laetiporus</taxon>
    </lineage>
</organism>
<dbReference type="OrthoDB" id="5360893at2759"/>
<dbReference type="InterPro" id="IPR050312">
    <property type="entry name" value="IolE/XylAMocC-like"/>
</dbReference>
<evidence type="ECO:0000259" key="1">
    <source>
        <dbReference type="Pfam" id="PF01261"/>
    </source>
</evidence>
<keyword evidence="2" id="KW-0413">Isomerase</keyword>
<keyword evidence="3" id="KW-1185">Reference proteome</keyword>
<evidence type="ECO:0000313" key="3">
    <source>
        <dbReference type="Proteomes" id="UP000076871"/>
    </source>
</evidence>
<protein>
    <submittedName>
        <fullName evidence="2">Xylose isomerase-like protein</fullName>
    </submittedName>
</protein>
<reference evidence="2 3" key="1">
    <citation type="journal article" date="2016" name="Mol. Biol. Evol.">
        <title>Comparative Genomics of Early-Diverging Mushroom-Forming Fungi Provides Insights into the Origins of Lignocellulose Decay Capabilities.</title>
        <authorList>
            <person name="Nagy L.G."/>
            <person name="Riley R."/>
            <person name="Tritt A."/>
            <person name="Adam C."/>
            <person name="Daum C."/>
            <person name="Floudas D."/>
            <person name="Sun H."/>
            <person name="Yadav J.S."/>
            <person name="Pangilinan J."/>
            <person name="Larsson K.H."/>
            <person name="Matsuura K."/>
            <person name="Barry K."/>
            <person name="Labutti K."/>
            <person name="Kuo R."/>
            <person name="Ohm R.A."/>
            <person name="Bhattacharya S.S."/>
            <person name="Shirouzu T."/>
            <person name="Yoshinaga Y."/>
            <person name="Martin F.M."/>
            <person name="Grigoriev I.V."/>
            <person name="Hibbett D.S."/>
        </authorList>
    </citation>
    <scope>NUCLEOTIDE SEQUENCE [LARGE SCALE GENOMIC DNA]</scope>
    <source>
        <strain evidence="2 3">93-53</strain>
    </source>
</reference>
<dbReference type="SUPFAM" id="SSF51658">
    <property type="entry name" value="Xylose isomerase-like"/>
    <property type="match status" value="1"/>
</dbReference>
<dbReference type="PANTHER" id="PTHR12110:SF56">
    <property type="entry name" value="DEHYDRATASE, PUTATIVE (AFU_ORTHOLOGUE AFUA_6G08740)-RELATED"/>
    <property type="match status" value="1"/>
</dbReference>
<evidence type="ECO:0000313" key="2">
    <source>
        <dbReference type="EMBL" id="KZT01032.1"/>
    </source>
</evidence>
<dbReference type="Pfam" id="PF01261">
    <property type="entry name" value="AP_endonuc_2"/>
    <property type="match status" value="1"/>
</dbReference>
<dbReference type="GO" id="GO:0016853">
    <property type="term" value="F:isomerase activity"/>
    <property type="evidence" value="ECO:0007669"/>
    <property type="project" value="UniProtKB-KW"/>
</dbReference>
<dbReference type="STRING" id="1314785.A0A165BGX3"/>
<dbReference type="InParanoid" id="A0A165BGX3"/>
<dbReference type="Gene3D" id="3.20.20.150">
    <property type="entry name" value="Divalent-metal-dependent TIM barrel enzymes"/>
    <property type="match status" value="1"/>
</dbReference>
<sequence>MLSTSPLAQILSQTLAYSTDSAGMHPSHILPDKLRAIAAAGFLFAEVAFPDLEMYASQLHPDYKKLDDGGQRDLDKLIGAANEISKLCNSLGVKLLAVHPFSELEGYADEAKRAHGMERAHAWFKVLKALNCEILQVSSSDDPSSSKDRNLIARDLRDLADAAAKEQPPIKIAYEMWAWGCHINTWEDTWDICKRVDRPNFGLCLDTFQICARAFASPTSPTGLLQPLFSASNPSANPFSTEYASQLLRNSLSRLADTLPPEKIFYFQISDGAHPGGANGGKRGIEELKQSARKKGIDPLYAWSNAWRPLPYMDELVGRKYGGYLPVVDVCEAVLKTGWRGPFSFEVFYERDMSIEDPTVPERWTRAAQGSFERIMQELKARGIEV</sequence>
<name>A0A165BGX3_9APHY</name>
<feature type="domain" description="Xylose isomerase-like TIM barrel" evidence="1">
    <location>
        <begin position="34"/>
        <end position="360"/>
    </location>
</feature>
<accession>A0A165BGX3</accession>
<proteinExistence type="predicted"/>
<dbReference type="InterPro" id="IPR036237">
    <property type="entry name" value="Xyl_isomerase-like_sf"/>
</dbReference>
<dbReference type="PANTHER" id="PTHR12110">
    <property type="entry name" value="HYDROXYPYRUVATE ISOMERASE"/>
    <property type="match status" value="1"/>
</dbReference>
<dbReference type="Proteomes" id="UP000076871">
    <property type="component" value="Unassembled WGS sequence"/>
</dbReference>
<gene>
    <name evidence="2" type="ORF">LAESUDRAFT_731613</name>
</gene>
<dbReference type="AlphaFoldDB" id="A0A165BGX3"/>
<dbReference type="InterPro" id="IPR013022">
    <property type="entry name" value="Xyl_isomerase-like_TIM-brl"/>
</dbReference>